<dbReference type="PATRIC" id="fig|33051.5.peg.2393"/>
<evidence type="ECO:0000313" key="2">
    <source>
        <dbReference type="Proteomes" id="UP000074410"/>
    </source>
</evidence>
<name>A0A147J9J3_9SPHN</name>
<dbReference type="RefSeq" id="WP_153006937.1">
    <property type="nucleotide sequence ID" value="NZ_LDTC01000050.1"/>
</dbReference>
<evidence type="ECO:0000313" key="1">
    <source>
        <dbReference type="EMBL" id="KTW14527.1"/>
    </source>
</evidence>
<sequence>MGYKVAGCIALLIMASGCKREMDIAISESPTSLTFKASRGNKSNCIDDVAIYKSDDQLNPLWSIGAPAGAKCRSEFRYGEVPVGFVASGQPAKLIAGHAYIVTMRGAGIVGQSQFTKRF</sequence>
<dbReference type="EMBL" id="LDTC01000050">
    <property type="protein sequence ID" value="KTW14527.1"/>
    <property type="molecule type" value="Genomic_DNA"/>
</dbReference>
<protein>
    <recommendedName>
        <fullName evidence="3">Lipoprotein</fullName>
    </recommendedName>
</protein>
<dbReference type="PROSITE" id="PS51257">
    <property type="entry name" value="PROKAR_LIPOPROTEIN"/>
    <property type="match status" value="1"/>
</dbReference>
<reference evidence="1 2" key="1">
    <citation type="journal article" date="2016" name="Front. Microbiol.">
        <title>Genomic Resource of Rice Seed Associated Bacteria.</title>
        <authorList>
            <person name="Midha S."/>
            <person name="Bansal K."/>
            <person name="Sharma S."/>
            <person name="Kumar N."/>
            <person name="Patil P.P."/>
            <person name="Chaudhry V."/>
            <person name="Patil P.B."/>
        </authorList>
    </citation>
    <scope>NUCLEOTIDE SEQUENCE [LARGE SCALE GENOMIC DNA]</scope>
    <source>
        <strain evidence="1 2">NS258</strain>
    </source>
</reference>
<organism evidence="1 2">
    <name type="scientific">Sphingomonas sanguinis</name>
    <dbReference type="NCBI Taxonomy" id="33051"/>
    <lineage>
        <taxon>Bacteria</taxon>
        <taxon>Pseudomonadati</taxon>
        <taxon>Pseudomonadota</taxon>
        <taxon>Alphaproteobacteria</taxon>
        <taxon>Sphingomonadales</taxon>
        <taxon>Sphingomonadaceae</taxon>
        <taxon>Sphingomonas</taxon>
    </lineage>
</organism>
<accession>A0A147J9J3</accession>
<proteinExistence type="predicted"/>
<comment type="caution">
    <text evidence="1">The sequence shown here is derived from an EMBL/GenBank/DDBJ whole genome shotgun (WGS) entry which is preliminary data.</text>
</comment>
<gene>
    <name evidence="1" type="ORF">NS258_07085</name>
</gene>
<evidence type="ECO:0008006" key="3">
    <source>
        <dbReference type="Google" id="ProtNLM"/>
    </source>
</evidence>
<dbReference type="AlphaFoldDB" id="A0A147J9J3"/>
<dbReference type="Proteomes" id="UP000074410">
    <property type="component" value="Unassembled WGS sequence"/>
</dbReference>